<dbReference type="AlphaFoldDB" id="Q6BWQ3"/>
<dbReference type="OrthoDB" id="338650at2759"/>
<accession>Q6BWQ3</accession>
<evidence type="ECO:0000313" key="6">
    <source>
        <dbReference type="Proteomes" id="UP000000599"/>
    </source>
</evidence>
<dbReference type="Proteomes" id="UP000000599">
    <property type="component" value="Chromosome B"/>
</dbReference>
<dbReference type="GO" id="GO:0016236">
    <property type="term" value="P:macroautophagy"/>
    <property type="evidence" value="ECO:0007669"/>
    <property type="project" value="EnsemblFungi"/>
</dbReference>
<dbReference type="GO" id="GO:0005634">
    <property type="term" value="C:nucleus"/>
    <property type="evidence" value="ECO:0007669"/>
    <property type="project" value="EnsemblFungi"/>
</dbReference>
<proteinExistence type="inferred from homology"/>
<dbReference type="InterPro" id="IPR038286">
    <property type="entry name" value="IPK_sf"/>
</dbReference>
<keyword evidence="3 4" id="KW-0418">Kinase</keyword>
<dbReference type="GO" id="GO:0000821">
    <property type="term" value="P:regulation of arginine metabolic process"/>
    <property type="evidence" value="ECO:0007669"/>
    <property type="project" value="EnsemblFungi"/>
</dbReference>
<protein>
    <recommendedName>
        <fullName evidence="4">Kinase</fullName>
        <ecNumber evidence="4">2.7.-.-</ecNumber>
    </recommendedName>
</protein>
<dbReference type="SUPFAM" id="SSF56104">
    <property type="entry name" value="SAICAR synthase-like"/>
    <property type="match status" value="1"/>
</dbReference>
<dbReference type="HOGENOM" id="CLU_042569_3_0_1"/>
<dbReference type="Gene3D" id="3.30.470.160">
    <property type="entry name" value="Inositol polyphosphate kinase"/>
    <property type="match status" value="1"/>
</dbReference>
<dbReference type="InParanoid" id="Q6BWQ3"/>
<evidence type="ECO:0000256" key="4">
    <source>
        <dbReference type="RuleBase" id="RU363090"/>
    </source>
</evidence>
<dbReference type="Pfam" id="PF03770">
    <property type="entry name" value="IPK"/>
    <property type="match status" value="1"/>
</dbReference>
<keyword evidence="2 4" id="KW-0808">Transferase</keyword>
<comment type="similarity">
    <text evidence="1 4">Belongs to the inositol phosphokinase (IPK) family.</text>
</comment>
<reference evidence="5 6" key="1">
    <citation type="journal article" date="2004" name="Nature">
        <title>Genome evolution in yeasts.</title>
        <authorList>
            <consortium name="Genolevures"/>
            <person name="Dujon B."/>
            <person name="Sherman D."/>
            <person name="Fischer G."/>
            <person name="Durrens P."/>
            <person name="Casaregola S."/>
            <person name="Lafontaine I."/>
            <person name="de Montigny J."/>
            <person name="Marck C."/>
            <person name="Neuveglise C."/>
            <person name="Talla E."/>
            <person name="Goffard N."/>
            <person name="Frangeul L."/>
            <person name="Aigle M."/>
            <person name="Anthouard V."/>
            <person name="Babour A."/>
            <person name="Barbe V."/>
            <person name="Barnay S."/>
            <person name="Blanchin S."/>
            <person name="Beckerich J.M."/>
            <person name="Beyne E."/>
            <person name="Bleykasten C."/>
            <person name="Boisrame A."/>
            <person name="Boyer J."/>
            <person name="Cattolico L."/>
            <person name="Confanioleri F."/>
            <person name="de Daruvar A."/>
            <person name="Despons L."/>
            <person name="Fabre E."/>
            <person name="Fairhead C."/>
            <person name="Ferry-Dumazet H."/>
            <person name="Groppi A."/>
            <person name="Hantraye F."/>
            <person name="Hennequin C."/>
            <person name="Jauniaux N."/>
            <person name="Joyet P."/>
            <person name="Kachouri R."/>
            <person name="Kerrest A."/>
            <person name="Koszul R."/>
            <person name="Lemaire M."/>
            <person name="Lesur I."/>
            <person name="Ma L."/>
            <person name="Muller H."/>
            <person name="Nicaud J.M."/>
            <person name="Nikolski M."/>
            <person name="Oztas S."/>
            <person name="Ozier-Kalogeropoulos O."/>
            <person name="Pellenz S."/>
            <person name="Potier S."/>
            <person name="Richard G.F."/>
            <person name="Straub M.L."/>
            <person name="Suleau A."/>
            <person name="Swennene D."/>
            <person name="Tekaia F."/>
            <person name="Wesolowski-Louvel M."/>
            <person name="Westhof E."/>
            <person name="Wirth B."/>
            <person name="Zeniou-Meyer M."/>
            <person name="Zivanovic I."/>
            <person name="Bolotin-Fukuhara M."/>
            <person name="Thierry A."/>
            <person name="Bouchier C."/>
            <person name="Caudron B."/>
            <person name="Scarpelli C."/>
            <person name="Gaillardin C."/>
            <person name="Weissenbach J."/>
            <person name="Wincker P."/>
            <person name="Souciet J.L."/>
        </authorList>
    </citation>
    <scope>NUCLEOTIDE SEQUENCE [LARGE SCALE GENOMIC DNA]</scope>
    <source>
        <strain evidence="6">ATCC 36239 / CBS 767 / BCRC 21394 / JCM 1990 / NBRC 0083 / IGC 2968</strain>
    </source>
</reference>
<dbReference type="GO" id="GO:0000825">
    <property type="term" value="F:inositol-1,3,4,5-tetrakisphosphate 6-kinase activity"/>
    <property type="evidence" value="ECO:0007669"/>
    <property type="project" value="EnsemblFungi"/>
</dbReference>
<dbReference type="GO" id="GO:0000827">
    <property type="term" value="F:inositol-1,3,4,5,6-pentakisphosphate kinase activity"/>
    <property type="evidence" value="ECO:0007669"/>
    <property type="project" value="EnsemblFungi"/>
</dbReference>
<keyword evidence="6" id="KW-1185">Reference proteome</keyword>
<dbReference type="OMA" id="FRICGMK"/>
<dbReference type="GO" id="GO:0000823">
    <property type="term" value="F:inositol-1,4,5-trisphosphate 6-kinase activity"/>
    <property type="evidence" value="ECO:0007669"/>
    <property type="project" value="EnsemblFungi"/>
</dbReference>
<evidence type="ECO:0000256" key="3">
    <source>
        <dbReference type="ARBA" id="ARBA00022777"/>
    </source>
</evidence>
<name>Q6BWQ3_DEBHA</name>
<dbReference type="VEuPathDB" id="FungiDB:DEHA2B09548g"/>
<dbReference type="GO" id="GO:0050821">
    <property type="term" value="P:protein stabilization"/>
    <property type="evidence" value="ECO:0007669"/>
    <property type="project" value="EnsemblFungi"/>
</dbReference>
<dbReference type="EMBL" id="CR382134">
    <property type="protein sequence ID" value="CAG85370.2"/>
    <property type="molecule type" value="Genomic_DNA"/>
</dbReference>
<evidence type="ECO:0000313" key="5">
    <source>
        <dbReference type="EMBL" id="CAG85370.2"/>
    </source>
</evidence>
<dbReference type="GO" id="GO:0032958">
    <property type="term" value="P:inositol phosphate biosynthetic process"/>
    <property type="evidence" value="ECO:0007669"/>
    <property type="project" value="EnsemblFungi"/>
</dbReference>
<dbReference type="eggNOG" id="KOG1620">
    <property type="taxonomic scope" value="Eukaryota"/>
</dbReference>
<dbReference type="FunCoup" id="Q6BWQ3">
    <property type="interactions" value="68"/>
</dbReference>
<dbReference type="GO" id="GO:0045944">
    <property type="term" value="P:positive regulation of transcription by RNA polymerase II"/>
    <property type="evidence" value="ECO:0007669"/>
    <property type="project" value="EnsemblFungi"/>
</dbReference>
<dbReference type="KEGG" id="dha:DEHA2B09548g"/>
<sequence>MDNTFVPSKHQAAGHDGCLISLGDNSIFAKLTNQQEIDFYNETQTLSQDDEDQLLGSKLVDWMPVFMGTLTQSDITKHDPNSVVMPVLNEDKKRVKQKLEGDDKSSEEVDDKQYIVLQNLYGGYVSPSILDIKLGSKLYDENATAEKAERLGKVSDSTTSGSLNFRICGMKLYNGNSTQTPAAEFDGMGETMKLITDDEDANYIEFDKYFGRSLSKDNVTDGLALFFDQFENAFIKRKLLETFIKRLQLLYNCLLDTEVRIISGSLLFIVENDMRKWEPVVDNDELYEARDSLIRSDFIDDDDDDDDEPGEVQSKQIADIDASSLSSLNFIDFAHAKYTKAKGYDENIIVGVENLITIFETILNKCNTYSSKTRN</sequence>
<dbReference type="PANTHER" id="PTHR12400">
    <property type="entry name" value="INOSITOL POLYPHOSPHATE KINASE"/>
    <property type="match status" value="1"/>
</dbReference>
<dbReference type="GO" id="GO:0005737">
    <property type="term" value="C:cytoplasm"/>
    <property type="evidence" value="ECO:0007669"/>
    <property type="project" value="TreeGrafter"/>
</dbReference>
<dbReference type="GO" id="GO:0000122">
    <property type="term" value="P:negative regulation of transcription by RNA polymerase II"/>
    <property type="evidence" value="ECO:0007669"/>
    <property type="project" value="EnsemblFungi"/>
</dbReference>
<dbReference type="GO" id="GO:0016303">
    <property type="term" value="F:1-phosphatidylinositol-3-kinase activity"/>
    <property type="evidence" value="ECO:0007669"/>
    <property type="project" value="EnsemblFungi"/>
</dbReference>
<dbReference type="STRING" id="284592.Q6BWQ3"/>
<dbReference type="GO" id="GO:0030674">
    <property type="term" value="F:protein-macromolecule adaptor activity"/>
    <property type="evidence" value="ECO:0007669"/>
    <property type="project" value="EnsemblFungi"/>
</dbReference>
<dbReference type="GeneID" id="2913289"/>
<gene>
    <name evidence="5" type="ordered locus">DEHA2B09548g</name>
</gene>
<evidence type="ECO:0000256" key="2">
    <source>
        <dbReference type="ARBA" id="ARBA00022679"/>
    </source>
</evidence>
<dbReference type="EC" id="2.7.-.-" evidence="4"/>
<dbReference type="GO" id="GO:0008440">
    <property type="term" value="F:inositol-1,4,5-trisphosphate 3-kinase activity"/>
    <property type="evidence" value="ECO:0007669"/>
    <property type="project" value="EnsemblFungi"/>
</dbReference>
<dbReference type="InterPro" id="IPR005522">
    <property type="entry name" value="IPK"/>
</dbReference>
<dbReference type="PANTHER" id="PTHR12400:SF103">
    <property type="entry name" value="INOSITOL POLYPHOSPHATE MULTIKINASE"/>
    <property type="match status" value="1"/>
</dbReference>
<dbReference type="RefSeq" id="XP_457366.2">
    <property type="nucleotide sequence ID" value="XM_457366.1"/>
</dbReference>
<dbReference type="GO" id="GO:0000824">
    <property type="term" value="F:inositol-1,4,5,6-tetrakisphosphate 3-kinase activity"/>
    <property type="evidence" value="ECO:0007669"/>
    <property type="project" value="EnsemblFungi"/>
</dbReference>
<organism evidence="5 6">
    <name type="scientific">Debaryomyces hansenii (strain ATCC 36239 / CBS 767 / BCRC 21394 / JCM 1990 / NBRC 0083 / IGC 2968)</name>
    <name type="common">Yeast</name>
    <name type="synonym">Torulaspora hansenii</name>
    <dbReference type="NCBI Taxonomy" id="284592"/>
    <lineage>
        <taxon>Eukaryota</taxon>
        <taxon>Fungi</taxon>
        <taxon>Dikarya</taxon>
        <taxon>Ascomycota</taxon>
        <taxon>Saccharomycotina</taxon>
        <taxon>Pichiomycetes</taxon>
        <taxon>Debaryomycetaceae</taxon>
        <taxon>Debaryomyces</taxon>
    </lineage>
</organism>
<evidence type="ECO:0000256" key="1">
    <source>
        <dbReference type="ARBA" id="ARBA00007374"/>
    </source>
</evidence>